<dbReference type="Proteomes" id="UP000184510">
    <property type="component" value="Unassembled WGS sequence"/>
</dbReference>
<keyword evidence="3" id="KW-1185">Reference proteome</keyword>
<dbReference type="STRING" id="1123071.SAMN02745181_0405"/>
<accession>A0A1M6C725</accession>
<protein>
    <recommendedName>
        <fullName evidence="1">DNA mimic protein DMP19 C-terminal domain-containing protein</fullName>
    </recommendedName>
</protein>
<evidence type="ECO:0000313" key="3">
    <source>
        <dbReference type="Proteomes" id="UP000184510"/>
    </source>
</evidence>
<dbReference type="Pfam" id="PF14300">
    <property type="entry name" value="DMP19"/>
    <property type="match status" value="1"/>
</dbReference>
<dbReference type="RefSeq" id="WP_143157832.1">
    <property type="nucleotide sequence ID" value="NZ_FQYR01000002.1"/>
</dbReference>
<dbReference type="InterPro" id="IPR025402">
    <property type="entry name" value="DMP19_C"/>
</dbReference>
<dbReference type="AlphaFoldDB" id="A0A1M6C725"/>
<gene>
    <name evidence="2" type="ORF">SAMN02745181_0405</name>
</gene>
<dbReference type="InParanoid" id="A0A1M6C725"/>
<reference evidence="2 3" key="1">
    <citation type="submission" date="2016-11" db="EMBL/GenBank/DDBJ databases">
        <authorList>
            <person name="Jaros S."/>
            <person name="Januszkiewicz K."/>
            <person name="Wedrychowicz H."/>
        </authorList>
    </citation>
    <scope>NUCLEOTIDE SEQUENCE [LARGE SCALE GENOMIC DNA]</scope>
    <source>
        <strain evidence="2 3">DSM 18772</strain>
    </source>
</reference>
<proteinExistence type="predicted"/>
<dbReference type="EMBL" id="FQYR01000002">
    <property type="protein sequence ID" value="SHI56789.1"/>
    <property type="molecule type" value="Genomic_DNA"/>
</dbReference>
<evidence type="ECO:0000259" key="1">
    <source>
        <dbReference type="Pfam" id="PF14300"/>
    </source>
</evidence>
<organism evidence="2 3">
    <name type="scientific">Rubritalea squalenifaciens DSM 18772</name>
    <dbReference type="NCBI Taxonomy" id="1123071"/>
    <lineage>
        <taxon>Bacteria</taxon>
        <taxon>Pseudomonadati</taxon>
        <taxon>Verrucomicrobiota</taxon>
        <taxon>Verrucomicrobiia</taxon>
        <taxon>Verrucomicrobiales</taxon>
        <taxon>Rubritaleaceae</taxon>
        <taxon>Rubritalea</taxon>
    </lineage>
</organism>
<evidence type="ECO:0000313" key="2">
    <source>
        <dbReference type="EMBL" id="SHI56789.1"/>
    </source>
</evidence>
<feature type="domain" description="DNA mimic protein DMP19 C-terminal" evidence="1">
    <location>
        <begin position="106"/>
        <end position="216"/>
    </location>
</feature>
<sequence>MIGPVLDIPEETLRSLPDTLPGTPPVDITASDALRPGATQATSSTFKFQCGEQVVILQTFPRLHLTTTLKALDDMKIDTEKWCRDKMPSLIDRVFRAEQPNEVLARMPDRDRILFYIMIFDTELGSGGLHEYLCTINGDDFYNVIESAKIVGAVSLASSLEAVAHYFPVEIIKGDGYERADYVWTLAKNKGHYVVDDFIKVNVDENLYELLYKYYQSCQ</sequence>
<name>A0A1M6C725_9BACT</name>